<evidence type="ECO:0000313" key="3">
    <source>
        <dbReference type="Proteomes" id="UP000305064"/>
    </source>
</evidence>
<accession>A0AB38LSC5</accession>
<dbReference type="EMBL" id="QZBJ01000047">
    <property type="protein sequence ID" value="THY72352.1"/>
    <property type="molecule type" value="Genomic_DNA"/>
</dbReference>
<name>A0AB38LSC5_AURPU</name>
<organism evidence="2 3">
    <name type="scientific">Aureobasidium pullulans</name>
    <name type="common">Black yeast</name>
    <name type="synonym">Pullularia pullulans</name>
    <dbReference type="NCBI Taxonomy" id="5580"/>
    <lineage>
        <taxon>Eukaryota</taxon>
        <taxon>Fungi</taxon>
        <taxon>Dikarya</taxon>
        <taxon>Ascomycota</taxon>
        <taxon>Pezizomycotina</taxon>
        <taxon>Dothideomycetes</taxon>
        <taxon>Dothideomycetidae</taxon>
        <taxon>Dothideales</taxon>
        <taxon>Saccotheciaceae</taxon>
        <taxon>Aureobasidium</taxon>
    </lineage>
</organism>
<proteinExistence type="predicted"/>
<reference evidence="2 3" key="1">
    <citation type="submission" date="2018-10" db="EMBL/GenBank/DDBJ databases">
        <title>Fifty Aureobasidium pullulans genomes reveal a recombining polyextremotolerant generalist.</title>
        <authorList>
            <person name="Gostincar C."/>
            <person name="Turk M."/>
            <person name="Zajc J."/>
            <person name="Gunde-Cimerman N."/>
        </authorList>
    </citation>
    <scope>NUCLEOTIDE SEQUENCE [LARGE SCALE GENOMIC DNA]</scope>
    <source>
        <strain evidence="2 3">EXF-4256</strain>
    </source>
</reference>
<gene>
    <name evidence="2" type="ORF">D6C94_06754</name>
</gene>
<evidence type="ECO:0000313" key="2">
    <source>
        <dbReference type="EMBL" id="THY72352.1"/>
    </source>
</evidence>
<dbReference type="AlphaFoldDB" id="A0AB38LSC5"/>
<feature type="region of interest" description="Disordered" evidence="1">
    <location>
        <begin position="52"/>
        <end position="89"/>
    </location>
</feature>
<evidence type="ECO:0000256" key="1">
    <source>
        <dbReference type="SAM" id="MobiDB-lite"/>
    </source>
</evidence>
<comment type="caution">
    <text evidence="2">The sequence shown here is derived from an EMBL/GenBank/DDBJ whole genome shotgun (WGS) entry which is preliminary data.</text>
</comment>
<sequence length="241" mass="29019">MFSLLSSTFGISRPSILKPQTWRIFSSTHVHHALPMDPERRKKLDERNERRRFRIAHDPEYQAKQDEDKKQRRLRYASDPQYRKKQPEAGHIWNTRKSQDPEYVEARNANIEFRRARQRSVEKSRVRLQAENPRYRLRKSLHQWCLKHDWVRETLPWKTHQPVLFASKVHKECKGCTRVKVREGVKLWWRKIGDRDESWLCHACHMPMDNHTAAMPYGYEDVTTLEGIINRKQELERTAKG</sequence>
<protein>
    <submittedName>
        <fullName evidence="2">Uncharacterized protein</fullName>
    </submittedName>
</protein>
<feature type="compositionally biased region" description="Basic and acidic residues" evidence="1">
    <location>
        <begin position="52"/>
        <end position="70"/>
    </location>
</feature>
<dbReference type="Proteomes" id="UP000305064">
    <property type="component" value="Unassembled WGS sequence"/>
</dbReference>